<comment type="function">
    <text evidence="18">Cytochrome c oxidase is the component of the respiratory chain that catalyzes the reduction of oxygen to water. Subunits 1-3 form the functional core of the enzyme complex. CO I is the catalytic subunit of the enzyme. Electrons originating in cytochrome c are transferred via the copper A center of subunit 2 and heme A of subunit 1 to the bimetallic center formed by heme A3 and copper B.</text>
</comment>
<keyword evidence="6 17" id="KW-0349">Heme</keyword>
<dbReference type="PROSITE" id="PS50855">
    <property type="entry name" value="COX1"/>
    <property type="match status" value="1"/>
</dbReference>
<feature type="transmembrane region" description="Helical" evidence="18">
    <location>
        <begin position="129"/>
        <end position="148"/>
    </location>
</feature>
<dbReference type="InterPro" id="IPR023615">
    <property type="entry name" value="Cyt_c_Oxase_su1_BS"/>
</dbReference>
<keyword evidence="10" id="KW-1278">Translocase</keyword>
<evidence type="ECO:0000256" key="16">
    <source>
        <dbReference type="ARBA" id="ARBA00047816"/>
    </source>
</evidence>
<dbReference type="Proteomes" id="UP001595904">
    <property type="component" value="Unassembled WGS sequence"/>
</dbReference>
<name>A0ABV8SN07_9GAMM</name>
<evidence type="ECO:0000313" key="20">
    <source>
        <dbReference type="EMBL" id="MFC4308857.1"/>
    </source>
</evidence>
<evidence type="ECO:0000256" key="7">
    <source>
        <dbReference type="ARBA" id="ARBA00022660"/>
    </source>
</evidence>
<keyword evidence="15 18" id="KW-0472">Membrane</keyword>
<proteinExistence type="inferred from homology"/>
<feature type="transmembrane region" description="Helical" evidence="18">
    <location>
        <begin position="47"/>
        <end position="65"/>
    </location>
</feature>
<dbReference type="PROSITE" id="PS00077">
    <property type="entry name" value="COX1_CUB"/>
    <property type="match status" value="1"/>
</dbReference>
<evidence type="ECO:0000256" key="11">
    <source>
        <dbReference type="ARBA" id="ARBA00022982"/>
    </source>
</evidence>
<keyword evidence="8 17" id="KW-0812">Transmembrane</keyword>
<evidence type="ECO:0000256" key="3">
    <source>
        <dbReference type="ARBA" id="ARBA00009578"/>
    </source>
</evidence>
<feature type="transmembrane region" description="Helical" evidence="18">
    <location>
        <begin position="399"/>
        <end position="423"/>
    </location>
</feature>
<dbReference type="PANTHER" id="PTHR10422:SF35">
    <property type="entry name" value="CYTOCHROME BO(3) UBIQUINOL OXIDASE SUBUNIT 1"/>
    <property type="match status" value="1"/>
</dbReference>
<organism evidence="20 21">
    <name type="scientific">Steroidobacter flavus</name>
    <dbReference type="NCBI Taxonomy" id="1842136"/>
    <lineage>
        <taxon>Bacteria</taxon>
        <taxon>Pseudomonadati</taxon>
        <taxon>Pseudomonadota</taxon>
        <taxon>Gammaproteobacteria</taxon>
        <taxon>Steroidobacterales</taxon>
        <taxon>Steroidobacteraceae</taxon>
        <taxon>Steroidobacter</taxon>
    </lineage>
</organism>
<feature type="transmembrane region" description="Helical" evidence="18">
    <location>
        <begin position="435"/>
        <end position="461"/>
    </location>
</feature>
<evidence type="ECO:0000256" key="14">
    <source>
        <dbReference type="ARBA" id="ARBA00023008"/>
    </source>
</evidence>
<comment type="catalytic activity">
    <reaction evidence="16 18">
        <text>4 Fe(II)-[cytochrome c] + O2 + 8 H(+)(in) = 4 Fe(III)-[cytochrome c] + 2 H2O + 4 H(+)(out)</text>
        <dbReference type="Rhea" id="RHEA:11436"/>
        <dbReference type="Rhea" id="RHEA-COMP:10350"/>
        <dbReference type="Rhea" id="RHEA-COMP:14399"/>
        <dbReference type="ChEBI" id="CHEBI:15377"/>
        <dbReference type="ChEBI" id="CHEBI:15378"/>
        <dbReference type="ChEBI" id="CHEBI:15379"/>
        <dbReference type="ChEBI" id="CHEBI:29033"/>
        <dbReference type="ChEBI" id="CHEBI:29034"/>
        <dbReference type="EC" id="7.1.1.9"/>
    </reaction>
</comment>
<comment type="caution">
    <text evidence="20">The sequence shown here is derived from an EMBL/GenBank/DDBJ whole genome shotgun (WGS) entry which is preliminary data.</text>
</comment>
<evidence type="ECO:0000256" key="6">
    <source>
        <dbReference type="ARBA" id="ARBA00022617"/>
    </source>
</evidence>
<feature type="transmembrane region" description="Helical" evidence="18">
    <location>
        <begin position="172"/>
        <end position="196"/>
    </location>
</feature>
<dbReference type="RefSeq" id="WP_380595933.1">
    <property type="nucleotide sequence ID" value="NZ_JBHSDU010000003.1"/>
</dbReference>
<dbReference type="PRINTS" id="PR01165">
    <property type="entry name" value="CYCOXIDASEI"/>
</dbReference>
<evidence type="ECO:0000256" key="8">
    <source>
        <dbReference type="ARBA" id="ARBA00022692"/>
    </source>
</evidence>
<reference evidence="21" key="1">
    <citation type="journal article" date="2019" name="Int. J. Syst. Evol. Microbiol.">
        <title>The Global Catalogue of Microorganisms (GCM) 10K type strain sequencing project: providing services to taxonomists for standard genome sequencing and annotation.</title>
        <authorList>
            <consortium name="The Broad Institute Genomics Platform"/>
            <consortium name="The Broad Institute Genome Sequencing Center for Infectious Disease"/>
            <person name="Wu L."/>
            <person name="Ma J."/>
        </authorList>
    </citation>
    <scope>NUCLEOTIDE SEQUENCE [LARGE SCALE GENOMIC DNA]</scope>
    <source>
        <strain evidence="21">CGMCC 1.10759</strain>
    </source>
</reference>
<dbReference type="EC" id="7.1.1.9" evidence="18"/>
<evidence type="ECO:0000256" key="4">
    <source>
        <dbReference type="ARBA" id="ARBA00022448"/>
    </source>
</evidence>
<dbReference type="InterPro" id="IPR014241">
    <property type="entry name" value="Cyt_c_oxidase_su1_bac"/>
</dbReference>
<feature type="transmembrane region" description="Helical" evidence="18">
    <location>
        <begin position="293"/>
        <end position="315"/>
    </location>
</feature>
<feature type="transmembrane region" description="Helical" evidence="18">
    <location>
        <begin position="330"/>
        <end position="352"/>
    </location>
</feature>
<sequence>MSAVLPREPGNAEIAALDAQLKRTWDAGSGFWARLATVDHKIVAKRYLITAFVFFVLAGVLALLMRTQLLRPDSGLIGPDRYNQIFTMHGTTMMFLFAVPIMEAMAVYLVPLMCGTRNISFPRLNAYSYWVYVAGGIMVWVAFVLNIGPETGWFSYVPLAGPEYSAGKRTDFWAQMITFTEVAALAVAVELVATIMKQRAPGMTLSRMPLFLWSMLVTSIMIIIAMPAVMLASSFLISDRLVGTQFFNPVEGGDALLWQHLFWFFGHPEVYIIFLPALGMVSSIVITFSRRTIFAYTLMVLALLGTGLLAFGLWVHHMFATGIPHLGSSFYTAASMMIAIPSGIQIFAWIATLWDGQPRFQSPLLFVIGFIVIFVLGGLTGVMLAAVPLDLQLHDTYFVVAHFHYVLIGGAVFPLFGAFYYWFPKFTGKLLSERLGRWNFWLFFIGFNVAFFPMHILGLAGMPRRVYTYAAGLGWESLNQLSSFGAYLIATSVLLFIINVFRSLRVGEPAGDNPWGASSLEWATSSPPPPYNFMHVPVVTGREALWQPEPRQVMEGLSPSHREVLCTTVLNAEPDLRQPSATPTLWPLWAALATTLWFIGSIFDARAVVWGALPVGVCLIGWLWPTPPRLVRQRSAA</sequence>
<feature type="domain" description="Cytochrome oxidase subunit I profile" evidence="19">
    <location>
        <begin position="26"/>
        <end position="540"/>
    </location>
</feature>
<dbReference type="NCBIfam" id="TIGR02891">
    <property type="entry name" value="CtaD_CoxA"/>
    <property type="match status" value="1"/>
</dbReference>
<dbReference type="PANTHER" id="PTHR10422">
    <property type="entry name" value="CYTOCHROME C OXIDASE SUBUNIT 1"/>
    <property type="match status" value="1"/>
</dbReference>
<keyword evidence="9 18" id="KW-0479">Metal-binding</keyword>
<protein>
    <recommendedName>
        <fullName evidence="18">Cytochrome c oxidase subunit 1</fullName>
        <ecNumber evidence="18">7.1.1.9</ecNumber>
    </recommendedName>
</protein>
<evidence type="ECO:0000256" key="2">
    <source>
        <dbReference type="ARBA" id="ARBA00004673"/>
    </source>
</evidence>
<keyword evidence="14 18" id="KW-0186">Copper</keyword>
<keyword evidence="4 17" id="KW-0813">Transport</keyword>
<feature type="transmembrane region" description="Helical" evidence="18">
    <location>
        <begin position="85"/>
        <end position="109"/>
    </location>
</feature>
<keyword evidence="21" id="KW-1185">Reference proteome</keyword>
<evidence type="ECO:0000256" key="1">
    <source>
        <dbReference type="ARBA" id="ARBA00004651"/>
    </source>
</evidence>
<comment type="subcellular location">
    <subcellularLocation>
        <location evidence="1 18">Cell membrane</location>
        <topology evidence="1 18">Multi-pass membrane protein</topology>
    </subcellularLocation>
</comment>
<evidence type="ECO:0000256" key="15">
    <source>
        <dbReference type="ARBA" id="ARBA00023136"/>
    </source>
</evidence>
<comment type="similarity">
    <text evidence="3 17">Belongs to the heme-copper respiratory oxidase family.</text>
</comment>
<dbReference type="Gene3D" id="1.20.210.10">
    <property type="entry name" value="Cytochrome c oxidase-like, subunit I domain"/>
    <property type="match status" value="1"/>
</dbReference>
<feature type="transmembrane region" description="Helical" evidence="18">
    <location>
        <begin position="609"/>
        <end position="625"/>
    </location>
</feature>
<comment type="pathway">
    <text evidence="2 18">Energy metabolism; oxidative phosphorylation.</text>
</comment>
<evidence type="ECO:0000256" key="12">
    <source>
        <dbReference type="ARBA" id="ARBA00022989"/>
    </source>
</evidence>
<evidence type="ECO:0000256" key="18">
    <source>
        <dbReference type="RuleBase" id="RU363061"/>
    </source>
</evidence>
<keyword evidence="11 17" id="KW-0249">Electron transport</keyword>
<evidence type="ECO:0000256" key="10">
    <source>
        <dbReference type="ARBA" id="ARBA00022967"/>
    </source>
</evidence>
<feature type="transmembrane region" description="Helical" evidence="18">
    <location>
        <begin position="257"/>
        <end position="281"/>
    </location>
</feature>
<keyword evidence="13 18" id="KW-0408">Iron</keyword>
<feature type="transmembrane region" description="Helical" evidence="18">
    <location>
        <begin position="208"/>
        <end position="237"/>
    </location>
</feature>
<feature type="transmembrane region" description="Helical" evidence="18">
    <location>
        <begin position="481"/>
        <end position="501"/>
    </location>
</feature>
<evidence type="ECO:0000256" key="5">
    <source>
        <dbReference type="ARBA" id="ARBA00022475"/>
    </source>
</evidence>
<dbReference type="SUPFAM" id="SSF81442">
    <property type="entry name" value="Cytochrome c oxidase subunit I-like"/>
    <property type="match status" value="1"/>
</dbReference>
<gene>
    <name evidence="20" type="primary">ctaD</name>
    <name evidence="20" type="ORF">ACFPN2_07170</name>
</gene>
<dbReference type="InterPro" id="IPR023616">
    <property type="entry name" value="Cyt_c_oxase-like_su1_dom"/>
</dbReference>
<evidence type="ECO:0000256" key="17">
    <source>
        <dbReference type="RuleBase" id="RU000370"/>
    </source>
</evidence>
<evidence type="ECO:0000256" key="13">
    <source>
        <dbReference type="ARBA" id="ARBA00023004"/>
    </source>
</evidence>
<keyword evidence="5 18" id="KW-1003">Cell membrane</keyword>
<keyword evidence="7 17" id="KW-0679">Respiratory chain</keyword>
<accession>A0ABV8SN07</accession>
<dbReference type="Pfam" id="PF00115">
    <property type="entry name" value="COX1"/>
    <property type="match status" value="1"/>
</dbReference>
<evidence type="ECO:0000259" key="19">
    <source>
        <dbReference type="PROSITE" id="PS50855"/>
    </source>
</evidence>
<dbReference type="EMBL" id="JBHSDU010000003">
    <property type="protein sequence ID" value="MFC4308857.1"/>
    <property type="molecule type" value="Genomic_DNA"/>
</dbReference>
<evidence type="ECO:0000313" key="21">
    <source>
        <dbReference type="Proteomes" id="UP001595904"/>
    </source>
</evidence>
<feature type="transmembrane region" description="Helical" evidence="18">
    <location>
        <begin position="585"/>
        <end position="603"/>
    </location>
</feature>
<feature type="transmembrane region" description="Helical" evidence="18">
    <location>
        <begin position="364"/>
        <end position="387"/>
    </location>
</feature>
<dbReference type="CDD" id="cd01662">
    <property type="entry name" value="Ubiquinol_Oxidase_I"/>
    <property type="match status" value="1"/>
</dbReference>
<dbReference type="InterPro" id="IPR036927">
    <property type="entry name" value="Cyt_c_oxase-like_su1_sf"/>
</dbReference>
<keyword evidence="12 18" id="KW-1133">Transmembrane helix</keyword>
<evidence type="ECO:0000256" key="9">
    <source>
        <dbReference type="ARBA" id="ARBA00022723"/>
    </source>
</evidence>
<dbReference type="InterPro" id="IPR000883">
    <property type="entry name" value="Cyt_C_Oxase_1"/>
</dbReference>